<dbReference type="SMART" id="SM00388">
    <property type="entry name" value="HisKA"/>
    <property type="match status" value="1"/>
</dbReference>
<dbReference type="InterPro" id="IPR036890">
    <property type="entry name" value="HATPase_C_sf"/>
</dbReference>
<dbReference type="PROSITE" id="PS50110">
    <property type="entry name" value="RESPONSE_REGULATORY"/>
    <property type="match status" value="2"/>
</dbReference>
<dbReference type="InterPro" id="IPR003594">
    <property type="entry name" value="HATPase_dom"/>
</dbReference>
<keyword evidence="6" id="KW-0902">Two-component regulatory system</keyword>
<organism evidence="12 13">
    <name type="scientific">Eisenbergiella tayi</name>
    <dbReference type="NCBI Taxonomy" id="1432052"/>
    <lineage>
        <taxon>Bacteria</taxon>
        <taxon>Bacillati</taxon>
        <taxon>Bacillota</taxon>
        <taxon>Clostridia</taxon>
        <taxon>Lachnospirales</taxon>
        <taxon>Lachnospiraceae</taxon>
        <taxon>Eisenbergiella</taxon>
    </lineage>
</organism>
<dbReference type="SUPFAM" id="SSF47384">
    <property type="entry name" value="Homodimeric domain of signal transducing histidine kinase"/>
    <property type="match status" value="1"/>
</dbReference>
<dbReference type="AlphaFoldDB" id="A0A1E3AE37"/>
<dbReference type="Gene3D" id="3.30.565.10">
    <property type="entry name" value="Histidine kinase-like ATPase, C-terminal domain"/>
    <property type="match status" value="1"/>
</dbReference>
<keyword evidence="5" id="KW-0418">Kinase</keyword>
<feature type="transmembrane region" description="Helical" evidence="9">
    <location>
        <begin position="290"/>
        <end position="316"/>
    </location>
</feature>
<dbReference type="PANTHER" id="PTHR45339:SF5">
    <property type="entry name" value="HISTIDINE KINASE"/>
    <property type="match status" value="1"/>
</dbReference>
<dbReference type="Proteomes" id="UP000094067">
    <property type="component" value="Unassembled WGS sequence"/>
</dbReference>
<sequence length="982" mass="109208">MHMKWINDTGKASKIFETFLVLLLILMIGATGLMMLHVQEQLKENTAASVKTVFDKSANLINSDILSAQNAVYRYSRYINWEDQEKSVAMLGAFLKEYGCHQAFYLDSDGTGYDASGNRFTVDDLPFPDFVLSKGEQGFSPFFLDKEGTCLTAMGIPVMKDGIRTGAFYAVYPMEKFSSNTLAKSIRGEGYYYLLDRQTDIMISAAFNTNDTGVGLTTLTDLTGVTGLTPPDISSRILAPMDAGEDFQLETSLNGEAYFIFFLPVKENPSWYLCGLMPSSVIKKESNNTLALIGSIIEMLAALCVLVVVSFLYFFLRRQAAEKKERKEKEFQNAIYDALSEKSDVVVCIFDRDSRKLEQVFRNSLRILGRSSEEYLSHPELLEELCRLADPSLYERLLEGSIGEDEVHQFSMQHPASGEIFIRFTVKTGISIAGLRKYMLYFEDITQSILYQESLKEAALTARQANRAKSDFLSNMSHEIRTPMNAIMGMLEIMERSQDNPPRMKDCLNKIKLSADHLLHIINDILEISRIESGKLTLNTEAFSLAGLISNVSCIIRPQAEAEGKRHSFAIHIHGLVHDSFMGDWTRLNQILINILINSIKYTPPEGHLSFDISEQEGPGPDSSLLRFVIQDDGIGMSKEFQERLGRPFEQERSQLHIREGGTGLGLSIIFHLVKLMDGNITIDSDTGKGTSVAIELVLPHASSENQEEKADYSGLRVLLADQDPLVVQDAAAILNACGAKTGCAYTLSQAEEMLRAKGSGENWQLVILDRFLDGKEQTLSRLLSILPSSSCSGSPAVFISAYNPADADEAVQDRRIHIVEKPLFAKRLLDILKYVSRGCSQPLHTADAGQKQLPDLLHVKVLMAEDNELNREIALEFLHMGNIEADCAVNGREALERFLSSEPGTYDLILMDLQMPVMDGLTATVKIRESSHPQAGSIPILALTANAFEEDISRCLAAGMNGHMAKPLDIHALFQKMADFI</sequence>
<feature type="domain" description="Response regulatory" evidence="11">
    <location>
        <begin position="717"/>
        <end position="837"/>
    </location>
</feature>
<evidence type="ECO:0000256" key="1">
    <source>
        <dbReference type="ARBA" id="ARBA00000085"/>
    </source>
</evidence>
<evidence type="ECO:0000259" key="11">
    <source>
        <dbReference type="PROSITE" id="PS50110"/>
    </source>
</evidence>
<dbReference type="InterPro" id="IPR001789">
    <property type="entry name" value="Sig_transdc_resp-reg_receiver"/>
</dbReference>
<gene>
    <name evidence="12" type="primary">rpfC_6</name>
    <name evidence="12" type="ORF">BEI61_02829</name>
</gene>
<keyword evidence="4 8" id="KW-0597">Phosphoprotein</keyword>
<dbReference type="InterPro" id="IPR011006">
    <property type="entry name" value="CheY-like_superfamily"/>
</dbReference>
<protein>
    <recommendedName>
        <fullName evidence="3">Stage 0 sporulation protein A homolog</fullName>
        <ecNumber evidence="2">2.7.13.3</ecNumber>
    </recommendedName>
</protein>
<dbReference type="SMART" id="SM00448">
    <property type="entry name" value="REC"/>
    <property type="match status" value="2"/>
</dbReference>
<dbReference type="RefSeq" id="WP_069152704.1">
    <property type="nucleotide sequence ID" value="NZ_MCGH01000002.1"/>
</dbReference>
<accession>A0A1E3AE37</accession>
<evidence type="ECO:0000256" key="9">
    <source>
        <dbReference type="SAM" id="Phobius"/>
    </source>
</evidence>
<dbReference type="CDD" id="cd00082">
    <property type="entry name" value="HisKA"/>
    <property type="match status" value="1"/>
</dbReference>
<evidence type="ECO:0000256" key="7">
    <source>
        <dbReference type="ARBA" id="ARBA00024867"/>
    </source>
</evidence>
<proteinExistence type="predicted"/>
<dbReference type="PANTHER" id="PTHR45339">
    <property type="entry name" value="HYBRID SIGNAL TRANSDUCTION HISTIDINE KINASE J"/>
    <property type="match status" value="1"/>
</dbReference>
<dbReference type="InterPro" id="IPR004358">
    <property type="entry name" value="Sig_transdc_His_kin-like_C"/>
</dbReference>
<dbReference type="Pfam" id="PF00072">
    <property type="entry name" value="Response_reg"/>
    <property type="match status" value="1"/>
</dbReference>
<dbReference type="InterPro" id="IPR005467">
    <property type="entry name" value="His_kinase_dom"/>
</dbReference>
<dbReference type="CDD" id="cd17546">
    <property type="entry name" value="REC_hyHK_CKI1_RcsC-like"/>
    <property type="match status" value="1"/>
</dbReference>
<feature type="transmembrane region" description="Helical" evidence="9">
    <location>
        <begin position="20"/>
        <end position="38"/>
    </location>
</feature>
<dbReference type="PATRIC" id="fig|1432052.4.peg.3151"/>
<evidence type="ECO:0000313" key="12">
    <source>
        <dbReference type="EMBL" id="ODM06939.1"/>
    </source>
</evidence>
<evidence type="ECO:0000256" key="5">
    <source>
        <dbReference type="ARBA" id="ARBA00022777"/>
    </source>
</evidence>
<feature type="modified residue" description="4-aspartylphosphate" evidence="8">
    <location>
        <position position="770"/>
    </location>
</feature>
<dbReference type="SUPFAM" id="SSF55874">
    <property type="entry name" value="ATPase domain of HSP90 chaperone/DNA topoisomerase II/histidine kinase"/>
    <property type="match status" value="1"/>
</dbReference>
<dbReference type="InterPro" id="IPR003661">
    <property type="entry name" value="HisK_dim/P_dom"/>
</dbReference>
<dbReference type="Gene3D" id="1.10.287.130">
    <property type="match status" value="1"/>
</dbReference>
<evidence type="ECO:0000259" key="10">
    <source>
        <dbReference type="PROSITE" id="PS50109"/>
    </source>
</evidence>
<feature type="domain" description="Histidine kinase" evidence="10">
    <location>
        <begin position="475"/>
        <end position="701"/>
    </location>
</feature>
<evidence type="ECO:0000256" key="4">
    <source>
        <dbReference type="ARBA" id="ARBA00022553"/>
    </source>
</evidence>
<comment type="catalytic activity">
    <reaction evidence="1">
        <text>ATP + protein L-histidine = ADP + protein N-phospho-L-histidine.</text>
        <dbReference type="EC" id="2.7.13.3"/>
    </reaction>
</comment>
<dbReference type="Pfam" id="PF02518">
    <property type="entry name" value="HATPase_c"/>
    <property type="match status" value="1"/>
</dbReference>
<evidence type="ECO:0000256" key="2">
    <source>
        <dbReference type="ARBA" id="ARBA00012438"/>
    </source>
</evidence>
<reference evidence="12 13" key="1">
    <citation type="submission" date="2016-07" db="EMBL/GenBank/DDBJ databases">
        <title>Characterization of isolates of Eisenbergiella tayi derived from blood cultures, using whole genome sequencing.</title>
        <authorList>
            <person name="Burdz T."/>
            <person name="Wiebe D."/>
            <person name="Huynh C."/>
            <person name="Bernard K."/>
        </authorList>
    </citation>
    <scope>NUCLEOTIDE SEQUENCE [LARGE SCALE GENOMIC DNA]</scope>
    <source>
        <strain evidence="12 13">NML 110608</strain>
    </source>
</reference>
<dbReference type="PROSITE" id="PS50109">
    <property type="entry name" value="HIS_KIN"/>
    <property type="match status" value="1"/>
</dbReference>
<evidence type="ECO:0000256" key="6">
    <source>
        <dbReference type="ARBA" id="ARBA00023012"/>
    </source>
</evidence>
<evidence type="ECO:0000256" key="3">
    <source>
        <dbReference type="ARBA" id="ARBA00018672"/>
    </source>
</evidence>
<keyword evidence="9" id="KW-1133">Transmembrane helix</keyword>
<comment type="caution">
    <text evidence="12">The sequence shown here is derived from an EMBL/GenBank/DDBJ whole genome shotgun (WGS) entry which is preliminary data.</text>
</comment>
<keyword evidence="12" id="KW-0808">Transferase</keyword>
<feature type="modified residue" description="4-aspartylphosphate" evidence="8">
    <location>
        <position position="913"/>
    </location>
</feature>
<evidence type="ECO:0000256" key="8">
    <source>
        <dbReference type="PROSITE-ProRule" id="PRU00169"/>
    </source>
</evidence>
<feature type="domain" description="Response regulatory" evidence="11">
    <location>
        <begin position="861"/>
        <end position="982"/>
    </location>
</feature>
<dbReference type="GO" id="GO:0000155">
    <property type="term" value="F:phosphorelay sensor kinase activity"/>
    <property type="evidence" value="ECO:0007669"/>
    <property type="project" value="InterPro"/>
</dbReference>
<dbReference type="Gene3D" id="3.40.50.2300">
    <property type="match status" value="2"/>
</dbReference>
<dbReference type="PRINTS" id="PR00344">
    <property type="entry name" value="BCTRLSENSOR"/>
</dbReference>
<dbReference type="SUPFAM" id="SSF52172">
    <property type="entry name" value="CheY-like"/>
    <property type="match status" value="2"/>
</dbReference>
<name>A0A1E3AE37_9FIRM</name>
<dbReference type="Gene3D" id="3.30.450.20">
    <property type="entry name" value="PAS domain"/>
    <property type="match status" value="1"/>
</dbReference>
<dbReference type="Pfam" id="PF00512">
    <property type="entry name" value="HisKA"/>
    <property type="match status" value="1"/>
</dbReference>
<comment type="function">
    <text evidence="7">May play the central regulatory role in sporulation. It may be an element of the effector pathway responsible for the activation of sporulation genes in response to nutritional stress. Spo0A may act in concert with spo0H (a sigma factor) to control the expression of some genes that are critical to the sporulation process.</text>
</comment>
<keyword evidence="9" id="KW-0812">Transmembrane</keyword>
<dbReference type="SMART" id="SM00387">
    <property type="entry name" value="HATPase_c"/>
    <property type="match status" value="1"/>
</dbReference>
<dbReference type="EC" id="2.7.13.3" evidence="2"/>
<dbReference type="EMBL" id="MCGH01000002">
    <property type="protein sequence ID" value="ODM06939.1"/>
    <property type="molecule type" value="Genomic_DNA"/>
</dbReference>
<dbReference type="InterPro" id="IPR036097">
    <property type="entry name" value="HisK_dim/P_sf"/>
</dbReference>
<evidence type="ECO:0000313" key="13">
    <source>
        <dbReference type="Proteomes" id="UP000094067"/>
    </source>
</evidence>
<keyword evidence="9" id="KW-0472">Membrane</keyword>